<dbReference type="GO" id="GO:0008932">
    <property type="term" value="F:lytic endotransglycosylase activity"/>
    <property type="evidence" value="ECO:0007669"/>
    <property type="project" value="TreeGrafter"/>
</dbReference>
<feature type="domain" description="LysM" evidence="1">
    <location>
        <begin position="3"/>
        <end position="48"/>
    </location>
</feature>
<comment type="caution">
    <text evidence="2">The sequence shown here is derived from an EMBL/GenBank/DDBJ whole genome shotgun (WGS) entry which is preliminary data.</text>
</comment>
<dbReference type="InterPro" id="IPR018392">
    <property type="entry name" value="LysM"/>
</dbReference>
<dbReference type="SUPFAM" id="SSF54106">
    <property type="entry name" value="LysM domain"/>
    <property type="match status" value="1"/>
</dbReference>
<dbReference type="InterPro" id="IPR036779">
    <property type="entry name" value="LysM_dom_sf"/>
</dbReference>
<dbReference type="SMART" id="SM00257">
    <property type="entry name" value="LysM"/>
    <property type="match status" value="1"/>
</dbReference>
<dbReference type="PANTHER" id="PTHR33734:SF22">
    <property type="entry name" value="MEMBRANE-BOUND LYTIC MUREIN TRANSGLYCOSYLASE D"/>
    <property type="match status" value="1"/>
</dbReference>
<proteinExistence type="predicted"/>
<evidence type="ECO:0000259" key="1">
    <source>
        <dbReference type="PROSITE" id="PS51782"/>
    </source>
</evidence>
<dbReference type="AlphaFoldDB" id="A0A2G1UK00"/>
<reference evidence="2 3" key="1">
    <citation type="submission" date="2017-09" db="EMBL/GenBank/DDBJ databases">
        <title>The draft genome sequences of Marinobacter sp. PWS21.</title>
        <authorList>
            <person name="Cao J."/>
        </authorList>
    </citation>
    <scope>NUCLEOTIDE SEQUENCE [LARGE SCALE GENOMIC DNA]</scope>
    <source>
        <strain evidence="2 3">PWS21</strain>
    </source>
</reference>
<evidence type="ECO:0000313" key="2">
    <source>
        <dbReference type="EMBL" id="PHQ14749.1"/>
    </source>
</evidence>
<dbReference type="EMBL" id="NTFH01000008">
    <property type="protein sequence ID" value="PHQ14749.1"/>
    <property type="molecule type" value="Genomic_DNA"/>
</dbReference>
<evidence type="ECO:0000313" key="3">
    <source>
        <dbReference type="Proteomes" id="UP000231409"/>
    </source>
</evidence>
<protein>
    <submittedName>
        <fullName evidence="2">Peptidoglycan-binding protein LysM</fullName>
    </submittedName>
</protein>
<dbReference type="PANTHER" id="PTHR33734">
    <property type="entry name" value="LYSM DOMAIN-CONTAINING GPI-ANCHORED PROTEIN 2"/>
    <property type="match status" value="1"/>
</dbReference>
<accession>A0A2G1UK00</accession>
<dbReference type="RefSeq" id="WP_099614666.1">
    <property type="nucleotide sequence ID" value="NZ_KZ319371.1"/>
</dbReference>
<dbReference type="PROSITE" id="PS51782">
    <property type="entry name" value="LYSM"/>
    <property type="match status" value="1"/>
</dbReference>
<name>A0A2G1UK00_9GAMM</name>
<dbReference type="Gene3D" id="3.10.350.10">
    <property type="entry name" value="LysM domain"/>
    <property type="match status" value="1"/>
</dbReference>
<organism evidence="2 3">
    <name type="scientific">Marinobacter profundi</name>
    <dbReference type="NCBI Taxonomy" id="2666256"/>
    <lineage>
        <taxon>Bacteria</taxon>
        <taxon>Pseudomonadati</taxon>
        <taxon>Pseudomonadota</taxon>
        <taxon>Gammaproteobacteria</taxon>
        <taxon>Pseudomonadales</taxon>
        <taxon>Marinobacteraceae</taxon>
        <taxon>Marinobacter</taxon>
    </lineage>
</organism>
<gene>
    <name evidence="2" type="ORF">CLH61_10335</name>
</gene>
<dbReference type="Pfam" id="PF01476">
    <property type="entry name" value="LysM"/>
    <property type="match status" value="1"/>
</dbReference>
<dbReference type="Proteomes" id="UP000231409">
    <property type="component" value="Unassembled WGS sequence"/>
</dbReference>
<dbReference type="CDD" id="cd00118">
    <property type="entry name" value="LysM"/>
    <property type="match status" value="1"/>
</dbReference>
<sequence>MSSEYTVKSGDTLSAIAQRHQTTLSSLLRLNPDVDNPDRIFPGQILKLPAANDANFSSCEVGQVAQEPPCAEEIVEVVHVTGSDELILLTEDELSEWLVEEEFVCGPMNEFYTKLDEFNDGNRDSELSPAEGEGQLLSEVQEEKELLMAELEARGVLTNDMQSIPPITEIKRLAGNKHVTFVRSDKMNNHRRRYSIAARDRAWSKGWLTENGVDPAKLRDAIRSELNIKFNAKLWEPERNGALMTTLNKFYDEASWSIWGDAEASRQAIDETGFDASAEAQFMRFSAGASASGEFDPRKGKVHFQAKAEGQYSLAQGKVGVEQSYPVNNRSEVRVYYRIGGWDGERKEVSLGHFQARLRASLSGFAGASALLAANVTIDSSNGIPNLKGIAARQRGQGAAVDGGVFAGVRGGCELAGALLWADVLSAQADWKTLCEIGKKVEAAAGIGGELCLRLEFSENTGKFYFNFHAGVVLGVGASGSFVLEVDPANIVTMIHYVYKAMGDVDFRYLELFDPSTDAFNWYTKLAIYALGTGASLTVSAARMVEQGITTIDEFIDDLALSLQSNLDRERVGREVAQNIIADDERGEESVLRHSPPEVKAKLLNLLIDDFSLTPKLLDGTFTKVRAVGLILQSMQSWRDFEETMVRINPENESRQDDFEENVRNVFSFIGKNANHYNLYKRILEGTTANLVGPVRLDPFSACRVSGIV</sequence>
<keyword evidence="3" id="KW-1185">Reference proteome</keyword>